<keyword evidence="4" id="KW-1185">Reference proteome</keyword>
<organism evidence="3 4">
    <name type="scientific">Desertihabitans brevis</name>
    <dbReference type="NCBI Taxonomy" id="2268447"/>
    <lineage>
        <taxon>Bacteria</taxon>
        <taxon>Bacillati</taxon>
        <taxon>Actinomycetota</taxon>
        <taxon>Actinomycetes</taxon>
        <taxon>Propionibacteriales</taxon>
        <taxon>Propionibacteriaceae</taxon>
        <taxon>Desertihabitans</taxon>
    </lineage>
</organism>
<dbReference type="InterPro" id="IPR000551">
    <property type="entry name" value="MerR-type_HTH_dom"/>
</dbReference>
<dbReference type="GO" id="GO:0003677">
    <property type="term" value="F:DNA binding"/>
    <property type="evidence" value="ECO:0007669"/>
    <property type="project" value="UniProtKB-KW"/>
</dbReference>
<dbReference type="RefSeq" id="WP_114125830.1">
    <property type="nucleotide sequence ID" value="NZ_QOUI01000003.1"/>
</dbReference>
<evidence type="ECO:0000256" key="1">
    <source>
        <dbReference type="ARBA" id="ARBA00023125"/>
    </source>
</evidence>
<reference evidence="3 4" key="1">
    <citation type="submission" date="2018-07" db="EMBL/GenBank/DDBJ databases">
        <title>Desertimonas flava gen. nov. sp. nov.</title>
        <authorList>
            <person name="Liu S."/>
        </authorList>
    </citation>
    <scope>NUCLEOTIDE SEQUENCE [LARGE SCALE GENOMIC DNA]</scope>
    <source>
        <strain evidence="3 4">16Sb5-5</strain>
    </source>
</reference>
<dbReference type="EMBL" id="QOUI01000003">
    <property type="protein sequence ID" value="RCK70288.1"/>
    <property type="molecule type" value="Genomic_DNA"/>
</dbReference>
<dbReference type="PANTHER" id="PTHR30204">
    <property type="entry name" value="REDOX-CYCLING DRUG-SENSING TRANSCRIPTIONAL ACTIVATOR SOXR"/>
    <property type="match status" value="1"/>
</dbReference>
<dbReference type="InterPro" id="IPR047057">
    <property type="entry name" value="MerR_fam"/>
</dbReference>
<evidence type="ECO:0000313" key="3">
    <source>
        <dbReference type="EMBL" id="RCK70288.1"/>
    </source>
</evidence>
<dbReference type="PANTHER" id="PTHR30204:SF93">
    <property type="entry name" value="HTH MERR-TYPE DOMAIN-CONTAINING PROTEIN"/>
    <property type="match status" value="1"/>
</dbReference>
<protein>
    <submittedName>
        <fullName evidence="3">MerR family transcriptional regulator</fullName>
    </submittedName>
</protein>
<dbReference type="InterPro" id="IPR009061">
    <property type="entry name" value="DNA-bd_dom_put_sf"/>
</dbReference>
<dbReference type="SMART" id="SM00422">
    <property type="entry name" value="HTH_MERR"/>
    <property type="match status" value="1"/>
</dbReference>
<dbReference type="Gene3D" id="1.10.1660.10">
    <property type="match status" value="1"/>
</dbReference>
<dbReference type="GO" id="GO:0003700">
    <property type="term" value="F:DNA-binding transcription factor activity"/>
    <property type="evidence" value="ECO:0007669"/>
    <property type="project" value="InterPro"/>
</dbReference>
<dbReference type="PROSITE" id="PS50937">
    <property type="entry name" value="HTH_MERR_2"/>
    <property type="match status" value="1"/>
</dbReference>
<dbReference type="Proteomes" id="UP000252770">
    <property type="component" value="Unassembled WGS sequence"/>
</dbReference>
<gene>
    <name evidence="3" type="ORF">DT076_06420</name>
</gene>
<comment type="caution">
    <text evidence="3">The sequence shown here is derived from an EMBL/GenBank/DDBJ whole genome shotgun (WGS) entry which is preliminary data.</text>
</comment>
<proteinExistence type="predicted"/>
<sequence>MTWSTRELAELAGTTVNTVRHYHRIGLLEEPGRRWNGYKQYGVRDLVRLLRIRRLAELGVPLSAVGEVGAGCDGASEALRALEAELTASIERWQRARSAIAAILRADAPADTPAGFEPVAAHLSESDRAIIHIYAQLYDAEAMADLRTMVEVDAETGALGAQLTRLAPDADEAIRRELAERLAPALAQTLRDYPWLGCPQGRLSKSEAVTRRTFAEAVAELYNPAQLDVLARAGVLAQEQLAADPTSGDECPRAAAPAAS</sequence>
<keyword evidence="1" id="KW-0238">DNA-binding</keyword>
<dbReference type="AlphaFoldDB" id="A0A367YWU0"/>
<evidence type="ECO:0000313" key="4">
    <source>
        <dbReference type="Proteomes" id="UP000252770"/>
    </source>
</evidence>
<evidence type="ECO:0000259" key="2">
    <source>
        <dbReference type="PROSITE" id="PS50937"/>
    </source>
</evidence>
<accession>A0A367YWU0</accession>
<name>A0A367YWU0_9ACTN</name>
<dbReference type="SUPFAM" id="SSF46955">
    <property type="entry name" value="Putative DNA-binding domain"/>
    <property type="match status" value="1"/>
</dbReference>
<dbReference type="Pfam" id="PF13411">
    <property type="entry name" value="MerR_1"/>
    <property type="match status" value="1"/>
</dbReference>
<feature type="domain" description="HTH merR-type" evidence="2">
    <location>
        <begin position="2"/>
        <end position="71"/>
    </location>
</feature>
<dbReference type="CDD" id="cd00592">
    <property type="entry name" value="HTH_MerR-like"/>
    <property type="match status" value="1"/>
</dbReference>
<dbReference type="PRINTS" id="PR00040">
    <property type="entry name" value="HTHMERR"/>
</dbReference>